<dbReference type="InterPro" id="IPR011009">
    <property type="entry name" value="Kinase-like_dom_sf"/>
</dbReference>
<protein>
    <recommendedName>
        <fullName evidence="3">Protein kinase domain-containing protein</fullName>
    </recommendedName>
</protein>
<evidence type="ECO:0000313" key="5">
    <source>
        <dbReference type="Proteomes" id="UP000233200"/>
    </source>
</evidence>
<dbReference type="Gene3D" id="1.10.510.10">
    <property type="entry name" value="Transferase(Phosphotransferase) domain 1"/>
    <property type="match status" value="1"/>
</dbReference>
<dbReference type="PROSITE" id="PS00109">
    <property type="entry name" value="PROTEIN_KINASE_TYR"/>
    <property type="match status" value="1"/>
</dbReference>
<dbReference type="Proteomes" id="UP000233200">
    <property type="component" value="Unplaced"/>
</dbReference>
<dbReference type="GeneTree" id="ENSGT00940000154920"/>
<evidence type="ECO:0000259" key="3">
    <source>
        <dbReference type="PROSITE" id="PS50011"/>
    </source>
</evidence>
<dbReference type="InterPro" id="IPR008266">
    <property type="entry name" value="Tyr_kinase_AS"/>
</dbReference>
<evidence type="ECO:0000256" key="1">
    <source>
        <dbReference type="ARBA" id="ARBA00022741"/>
    </source>
</evidence>
<organism evidence="4 5">
    <name type="scientific">Rhinopithecus roxellana</name>
    <name type="common">Golden snub-nosed monkey</name>
    <name type="synonym">Pygathrix roxellana</name>
    <dbReference type="NCBI Taxonomy" id="61622"/>
    <lineage>
        <taxon>Eukaryota</taxon>
        <taxon>Metazoa</taxon>
        <taxon>Chordata</taxon>
        <taxon>Craniata</taxon>
        <taxon>Vertebrata</taxon>
        <taxon>Euteleostomi</taxon>
        <taxon>Mammalia</taxon>
        <taxon>Eutheria</taxon>
        <taxon>Euarchontoglires</taxon>
        <taxon>Primates</taxon>
        <taxon>Haplorrhini</taxon>
        <taxon>Catarrhini</taxon>
        <taxon>Cercopithecidae</taxon>
        <taxon>Colobinae</taxon>
        <taxon>Rhinopithecus</taxon>
    </lineage>
</organism>
<dbReference type="GO" id="GO:0005524">
    <property type="term" value="F:ATP binding"/>
    <property type="evidence" value="ECO:0007669"/>
    <property type="project" value="UniProtKB-KW"/>
</dbReference>
<keyword evidence="5" id="KW-1185">Reference proteome</keyword>
<dbReference type="AlphaFoldDB" id="A0A2K6R0K1"/>
<sequence length="105" mass="11977">GSFCFCFYGKYLKLLHMVDMAAQIADGMAYIERMNYIHRDLRAANILVAENLVGKIADFGLARLIEDNEYTARQGLTFTKKGTWQKQPSSTLFKMNNSSLNLIFL</sequence>
<dbReference type="SUPFAM" id="SSF56112">
    <property type="entry name" value="Protein kinase-like (PK-like)"/>
    <property type="match status" value="1"/>
</dbReference>
<dbReference type="InterPro" id="IPR000719">
    <property type="entry name" value="Prot_kinase_dom"/>
</dbReference>
<dbReference type="PROSITE" id="PS50011">
    <property type="entry name" value="PROTEIN_KINASE_DOM"/>
    <property type="match status" value="1"/>
</dbReference>
<dbReference type="InterPro" id="IPR050198">
    <property type="entry name" value="Non-receptor_tyrosine_kinases"/>
</dbReference>
<name>A0A2K6R0K1_RHIRO</name>
<dbReference type="GO" id="GO:0004672">
    <property type="term" value="F:protein kinase activity"/>
    <property type="evidence" value="ECO:0007669"/>
    <property type="project" value="InterPro"/>
</dbReference>
<proteinExistence type="predicted"/>
<dbReference type="GO" id="GO:0005737">
    <property type="term" value="C:cytoplasm"/>
    <property type="evidence" value="ECO:0007669"/>
    <property type="project" value="UniProtKB-SubCell"/>
</dbReference>
<dbReference type="Ensembl" id="ENSRROT00000059019.1">
    <property type="protein sequence ID" value="ENSRROP00000034573.1"/>
    <property type="gene ID" value="ENSRROG00000040833.1"/>
</dbReference>
<dbReference type="PANTHER" id="PTHR24418">
    <property type="entry name" value="TYROSINE-PROTEIN KINASE"/>
    <property type="match status" value="1"/>
</dbReference>
<feature type="domain" description="Protein kinase" evidence="3">
    <location>
        <begin position="1"/>
        <end position="105"/>
    </location>
</feature>
<dbReference type="Pfam" id="PF07714">
    <property type="entry name" value="PK_Tyr_Ser-Thr"/>
    <property type="match status" value="1"/>
</dbReference>
<evidence type="ECO:0000256" key="2">
    <source>
        <dbReference type="ARBA" id="ARBA00022840"/>
    </source>
</evidence>
<reference evidence="4" key="1">
    <citation type="submission" date="2025-08" db="UniProtKB">
        <authorList>
            <consortium name="Ensembl"/>
        </authorList>
    </citation>
    <scope>IDENTIFICATION</scope>
</reference>
<accession>A0A2K6R0K1</accession>
<keyword evidence="1" id="KW-0547">Nucleotide-binding</keyword>
<dbReference type="InterPro" id="IPR001245">
    <property type="entry name" value="Ser-Thr/Tyr_kinase_cat_dom"/>
</dbReference>
<evidence type="ECO:0000313" key="4">
    <source>
        <dbReference type="Ensembl" id="ENSRROP00000034573.1"/>
    </source>
</evidence>
<keyword evidence="2" id="KW-0067">ATP-binding</keyword>
<reference evidence="4" key="2">
    <citation type="submission" date="2025-09" db="UniProtKB">
        <authorList>
            <consortium name="Ensembl"/>
        </authorList>
    </citation>
    <scope>IDENTIFICATION</scope>
</reference>